<dbReference type="Pfam" id="PF02690">
    <property type="entry name" value="Na_Pi_cotrans"/>
    <property type="match status" value="2"/>
</dbReference>
<proteinExistence type="predicted"/>
<comment type="caution">
    <text evidence="7">The sequence shown here is derived from an EMBL/GenBank/DDBJ whole genome shotgun (WGS) entry which is preliminary data.</text>
</comment>
<feature type="transmembrane region" description="Helical" evidence="6">
    <location>
        <begin position="99"/>
        <end position="122"/>
    </location>
</feature>
<feature type="transmembrane region" description="Helical" evidence="6">
    <location>
        <begin position="6"/>
        <end position="25"/>
    </location>
</feature>
<keyword evidence="2" id="KW-1003">Cell membrane</keyword>
<dbReference type="NCBIfam" id="NF037997">
    <property type="entry name" value="Na_Pi_symport"/>
    <property type="match status" value="1"/>
</dbReference>
<feature type="transmembrane region" description="Helical" evidence="6">
    <location>
        <begin position="46"/>
        <end position="79"/>
    </location>
</feature>
<name>A0ABT7SXV0_9ALTE</name>
<accession>A0ABT7SXV0</accession>
<reference evidence="7 8" key="1">
    <citation type="submission" date="2023-06" db="EMBL/GenBank/DDBJ databases">
        <title>Alteromonas sp. ASW11-36 isolated from intertidal sand.</title>
        <authorList>
            <person name="Li Y."/>
        </authorList>
    </citation>
    <scope>NUCLEOTIDE SEQUENCE [LARGE SCALE GENOMIC DNA]</scope>
    <source>
        <strain evidence="7 8">ASW11-36</strain>
    </source>
</reference>
<feature type="transmembrane region" description="Helical" evidence="6">
    <location>
        <begin position="134"/>
        <end position="152"/>
    </location>
</feature>
<dbReference type="EMBL" id="JAUCBP010000007">
    <property type="protein sequence ID" value="MDM7861007.1"/>
    <property type="molecule type" value="Genomic_DNA"/>
</dbReference>
<evidence type="ECO:0000256" key="1">
    <source>
        <dbReference type="ARBA" id="ARBA00004651"/>
    </source>
</evidence>
<dbReference type="PANTHER" id="PTHR10010">
    <property type="entry name" value="SOLUTE CARRIER FAMILY 34 SODIUM PHOSPHATE , MEMBER 2-RELATED"/>
    <property type="match status" value="1"/>
</dbReference>
<dbReference type="RefSeq" id="WP_289365312.1">
    <property type="nucleotide sequence ID" value="NZ_JAUCBP010000007.1"/>
</dbReference>
<feature type="transmembrane region" description="Helical" evidence="6">
    <location>
        <begin position="172"/>
        <end position="198"/>
    </location>
</feature>
<evidence type="ECO:0000256" key="2">
    <source>
        <dbReference type="ARBA" id="ARBA00022475"/>
    </source>
</evidence>
<feature type="transmembrane region" description="Helical" evidence="6">
    <location>
        <begin position="243"/>
        <end position="262"/>
    </location>
</feature>
<organism evidence="7 8">
    <name type="scientific">Alteromonas arenosi</name>
    <dbReference type="NCBI Taxonomy" id="3055817"/>
    <lineage>
        <taxon>Bacteria</taxon>
        <taxon>Pseudomonadati</taxon>
        <taxon>Pseudomonadota</taxon>
        <taxon>Gammaproteobacteria</taxon>
        <taxon>Alteromonadales</taxon>
        <taxon>Alteromonadaceae</taxon>
        <taxon>Alteromonas/Salinimonas group</taxon>
        <taxon>Alteromonas</taxon>
    </lineage>
</organism>
<keyword evidence="3 6" id="KW-0812">Transmembrane</keyword>
<feature type="transmembrane region" description="Helical" evidence="6">
    <location>
        <begin position="274"/>
        <end position="295"/>
    </location>
</feature>
<evidence type="ECO:0000256" key="6">
    <source>
        <dbReference type="SAM" id="Phobius"/>
    </source>
</evidence>
<evidence type="ECO:0000256" key="4">
    <source>
        <dbReference type="ARBA" id="ARBA00022989"/>
    </source>
</evidence>
<keyword evidence="8" id="KW-1185">Reference proteome</keyword>
<evidence type="ECO:0000256" key="3">
    <source>
        <dbReference type="ARBA" id="ARBA00022692"/>
    </source>
</evidence>
<comment type="subcellular location">
    <subcellularLocation>
        <location evidence="1">Cell membrane</location>
        <topology evidence="1">Multi-pass membrane protein</topology>
    </subcellularLocation>
</comment>
<evidence type="ECO:0000313" key="7">
    <source>
        <dbReference type="EMBL" id="MDM7861007.1"/>
    </source>
</evidence>
<keyword evidence="5 6" id="KW-0472">Membrane</keyword>
<feature type="transmembrane region" description="Helical" evidence="6">
    <location>
        <begin position="210"/>
        <end position="231"/>
    </location>
</feature>
<protein>
    <submittedName>
        <fullName evidence="7">Na/Pi symporter</fullName>
    </submittedName>
</protein>
<gene>
    <name evidence="7" type="ORF">QTP81_10395</name>
</gene>
<evidence type="ECO:0000313" key="8">
    <source>
        <dbReference type="Proteomes" id="UP001234343"/>
    </source>
</evidence>
<dbReference type="InterPro" id="IPR003841">
    <property type="entry name" value="Na/Pi_transpt"/>
</dbReference>
<evidence type="ECO:0000256" key="5">
    <source>
        <dbReference type="ARBA" id="ARBA00023136"/>
    </source>
</evidence>
<keyword evidence="4 6" id="KW-1133">Transmembrane helix</keyword>
<dbReference type="Proteomes" id="UP001234343">
    <property type="component" value="Unassembled WGS sequence"/>
</dbReference>
<dbReference type="PANTHER" id="PTHR10010:SF46">
    <property type="entry name" value="SODIUM-DEPENDENT PHOSPHATE TRANSPORT PROTEIN 2B"/>
    <property type="match status" value="1"/>
</dbReference>
<sequence length="541" mass="60372">MEYLHLIIAGLSGIILFVFGLDNFSKEIEKISGEQFRNALSSATRYPIIGVLIGAIVTMFIQSSSATSVISIGLVNAGVLSFKNSVGIIFGSNIGTTVTAQLVAFKLTHFAPFFIVLGFILTIMRNRASLFGKAVFYFGFVFFSLNLISTTLEPLQHNPTLIAFLTEPQNPVYAILLGCVFTALVQSSSVTTGLAIIFTQQGMIGLENAVPLILGANIGTTATALIAVFNMDTAAKKAALSHFLFNVGGVVLFLPILFMYGYKLAEFDQNPALALANIHLVFNLTASLIFTVFIGPFTRFVDYVLGDGDMDFDRIVQPQIEPEDNFDTVKQKLNTSTDYLFNFLKENYNAVTLSIETNYKGLYDAAEKRIAYVDFLKKQMQYFFASAITLINQKAESKELLKLINQFDYLFQIHDSIKDLFETKRFLNDSYVELNSDLLLLTRGLSILTLEYFEEIAAEMRDKSSDNQQVVLKEKAKIMQQEINDANRSLLLLMLDPERKDAASLINFVTYSQRLKDKLSNFAHLNVKLTHDIPDAHDAKQ</sequence>